<evidence type="ECO:0000256" key="8">
    <source>
        <dbReference type="ARBA" id="ARBA00023242"/>
    </source>
</evidence>
<evidence type="ECO:0000256" key="10">
    <source>
        <dbReference type="ARBA" id="ARBA00023328"/>
    </source>
</evidence>
<protein>
    <recommendedName>
        <fullName evidence="11">Mis18 domain-containing protein</fullName>
    </recommendedName>
</protein>
<keyword evidence="6" id="KW-0498">Mitosis</keyword>
<keyword evidence="9" id="KW-0131">Cell cycle</keyword>
<evidence type="ECO:0000256" key="4">
    <source>
        <dbReference type="ARBA" id="ARBA00022618"/>
    </source>
</evidence>
<reference evidence="12" key="1">
    <citation type="submission" date="2021-01" db="EMBL/GenBank/DDBJ databases">
        <authorList>
            <person name="Corre E."/>
            <person name="Pelletier E."/>
            <person name="Niang G."/>
            <person name="Scheremetjew M."/>
            <person name="Finn R."/>
            <person name="Kale V."/>
            <person name="Holt S."/>
            <person name="Cochrane G."/>
            <person name="Meng A."/>
            <person name="Brown T."/>
            <person name="Cohen L."/>
        </authorList>
    </citation>
    <scope>NUCLEOTIDE SEQUENCE</scope>
    <source>
        <strain evidence="12">CCMP1510</strain>
    </source>
</reference>
<dbReference type="PROSITE" id="PS51793">
    <property type="entry name" value="MIS18"/>
    <property type="match status" value="1"/>
</dbReference>
<keyword evidence="8" id="KW-0539">Nucleus</keyword>
<keyword evidence="3" id="KW-0158">Chromosome</keyword>
<evidence type="ECO:0000256" key="5">
    <source>
        <dbReference type="ARBA" id="ARBA00022723"/>
    </source>
</evidence>
<keyword evidence="10" id="KW-0137">Centromere</keyword>
<dbReference type="GO" id="GO:0046872">
    <property type="term" value="F:metal ion binding"/>
    <property type="evidence" value="ECO:0007669"/>
    <property type="project" value="UniProtKB-KW"/>
</dbReference>
<evidence type="ECO:0000313" key="12">
    <source>
        <dbReference type="EMBL" id="CAE0359754.1"/>
    </source>
</evidence>
<evidence type="ECO:0000256" key="9">
    <source>
        <dbReference type="ARBA" id="ARBA00023306"/>
    </source>
</evidence>
<proteinExistence type="predicted"/>
<dbReference type="PANTHER" id="PTHR16431">
    <property type="entry name" value="NEUROGENIC PROTEIN MASTERMIND"/>
    <property type="match status" value="1"/>
</dbReference>
<dbReference type="AlphaFoldDB" id="A0A7S3JQU0"/>
<evidence type="ECO:0000256" key="6">
    <source>
        <dbReference type="ARBA" id="ARBA00022776"/>
    </source>
</evidence>
<organism evidence="12">
    <name type="scientific">Aureoumbra lagunensis</name>
    <dbReference type="NCBI Taxonomy" id="44058"/>
    <lineage>
        <taxon>Eukaryota</taxon>
        <taxon>Sar</taxon>
        <taxon>Stramenopiles</taxon>
        <taxon>Ochrophyta</taxon>
        <taxon>Pelagophyceae</taxon>
        <taxon>Pelagomonadales</taxon>
        <taxon>Aureoumbra</taxon>
    </lineage>
</organism>
<keyword evidence="7" id="KW-0862">Zinc</keyword>
<name>A0A7S3JQU0_9STRA</name>
<dbReference type="Pfam" id="PF03226">
    <property type="entry name" value="Yippee-Mis18"/>
    <property type="match status" value="1"/>
</dbReference>
<dbReference type="GO" id="GO:0000785">
    <property type="term" value="C:chromatin"/>
    <property type="evidence" value="ECO:0007669"/>
    <property type="project" value="TreeGrafter"/>
</dbReference>
<dbReference type="InterPro" id="IPR034752">
    <property type="entry name" value="Mis18"/>
</dbReference>
<evidence type="ECO:0000256" key="1">
    <source>
        <dbReference type="ARBA" id="ARBA00004123"/>
    </source>
</evidence>
<gene>
    <name evidence="12" type="ORF">ALAG00032_LOCUS483</name>
</gene>
<sequence length="181" mass="20007">MTSQAPPVPRRPLVFQCIECKTIIGDSLSLVVTDEDLQAVVVDYVRDVVDMANEIQTADSTGRNSGTTFKELTCSSCEARLGRFYVSVPRTLSALRDRYAIDIEAISSYELGAPGPPPEDNDHNGSMTFAVNGSIVSRIDSLEFDLRDEIRKVQGVILSLHERLQALENTNTKSSRSRLTR</sequence>
<keyword evidence="4" id="KW-0132">Cell division</keyword>
<dbReference type="GO" id="GO:0051301">
    <property type="term" value="P:cell division"/>
    <property type="evidence" value="ECO:0007669"/>
    <property type="project" value="UniProtKB-KW"/>
</dbReference>
<dbReference type="GO" id="GO:0005634">
    <property type="term" value="C:nucleus"/>
    <property type="evidence" value="ECO:0007669"/>
    <property type="project" value="UniProtKB-SubCell"/>
</dbReference>
<evidence type="ECO:0000259" key="11">
    <source>
        <dbReference type="PROSITE" id="PS51793"/>
    </source>
</evidence>
<dbReference type="GO" id="GO:0007059">
    <property type="term" value="P:chromosome segregation"/>
    <property type="evidence" value="ECO:0007669"/>
    <property type="project" value="TreeGrafter"/>
</dbReference>
<evidence type="ECO:0000256" key="3">
    <source>
        <dbReference type="ARBA" id="ARBA00022454"/>
    </source>
</evidence>
<dbReference type="InterPro" id="IPR004910">
    <property type="entry name" value="Yippee/Mis18/Cereblon"/>
</dbReference>
<dbReference type="EMBL" id="HBIJ01000640">
    <property type="protein sequence ID" value="CAE0359754.1"/>
    <property type="molecule type" value="Transcribed_RNA"/>
</dbReference>
<evidence type="ECO:0000256" key="7">
    <source>
        <dbReference type="ARBA" id="ARBA00022833"/>
    </source>
</evidence>
<keyword evidence="5" id="KW-0479">Metal-binding</keyword>
<accession>A0A7S3JQU0</accession>
<comment type="subcellular location">
    <subcellularLocation>
        <location evidence="2">Chromosome</location>
        <location evidence="2">Centromere</location>
    </subcellularLocation>
    <subcellularLocation>
        <location evidence="1">Nucleus</location>
    </subcellularLocation>
</comment>
<dbReference type="GO" id="GO:0034080">
    <property type="term" value="P:CENP-A containing chromatin assembly"/>
    <property type="evidence" value="ECO:0007669"/>
    <property type="project" value="TreeGrafter"/>
</dbReference>
<dbReference type="PANTHER" id="PTHR16431:SF1">
    <property type="entry name" value="NEUROGENIC PROTEIN MASTERMIND"/>
    <property type="match status" value="1"/>
</dbReference>
<evidence type="ECO:0000256" key="2">
    <source>
        <dbReference type="ARBA" id="ARBA00004584"/>
    </source>
</evidence>
<feature type="domain" description="Mis18" evidence="11">
    <location>
        <begin position="12"/>
        <end position="111"/>
    </location>
</feature>
<dbReference type="GO" id="GO:0000775">
    <property type="term" value="C:chromosome, centromeric region"/>
    <property type="evidence" value="ECO:0007669"/>
    <property type="project" value="UniProtKB-SubCell"/>
</dbReference>